<evidence type="ECO:0000313" key="2">
    <source>
        <dbReference type="EMBL" id="SFM38123.1"/>
    </source>
</evidence>
<dbReference type="EMBL" id="FOUO01000004">
    <property type="protein sequence ID" value="SFM38123.1"/>
    <property type="molecule type" value="Genomic_DNA"/>
</dbReference>
<comment type="cofactor">
    <cofactor evidence="1">
        <name>Mg(2+)</name>
        <dbReference type="ChEBI" id="CHEBI:18420"/>
    </cofactor>
    <text evidence="1">Binds 2 magnesium ions per subunit.</text>
</comment>
<dbReference type="AlphaFoldDB" id="A0A1I4QEU2"/>
<evidence type="ECO:0000256" key="1">
    <source>
        <dbReference type="PIRSR" id="PIRSR605502-1"/>
    </source>
</evidence>
<dbReference type="InterPro" id="IPR050792">
    <property type="entry name" value="ADP-ribosylglycohydrolase"/>
</dbReference>
<keyword evidence="3" id="KW-1185">Reference proteome</keyword>
<keyword evidence="1" id="KW-0479">Metal-binding</keyword>
<feature type="binding site" evidence="1">
    <location>
        <position position="268"/>
    </location>
    <ligand>
        <name>Mg(2+)</name>
        <dbReference type="ChEBI" id="CHEBI:18420"/>
        <label>1</label>
    </ligand>
</feature>
<sequence length="325" mass="34772">MSLHPGVPRDALSSLEARLSRAAGDLDLHGRALGAYLGLAVGDALGATVEFMTPGEIRARHGVHDRIIGGGWLRLRPGAITDDTAMSLALGRAILQVGVVEARAAAEAFSAWMRTRPPDIGNTVRRGILRYRRTGETETPFNEQDAGNGACMRVLPAALATLGRPPPAMAAACRRQARVTHHHPLSDAGTLCVARMVQQALAGAGRRELIHGPVAELVRVHPAFRFRTRREENPSPFIVHTLRAVFQAVFDSDGFEDCLVDVVNRGGDADTTGAIAGMIAGALHGAGAIPARWSDALDPGVRREIQWQTPRLLQLAGAREGMDRD</sequence>
<keyword evidence="2" id="KW-0378">Hydrolase</keyword>
<gene>
    <name evidence="2" type="ORF">SAMN05421721_10460</name>
</gene>
<name>A0A1I4QEU2_ECTMO</name>
<dbReference type="Pfam" id="PF03747">
    <property type="entry name" value="ADP_ribosyl_GH"/>
    <property type="match status" value="1"/>
</dbReference>
<dbReference type="STRING" id="195064.SAMN05421721_10460"/>
<feature type="binding site" evidence="1">
    <location>
        <position position="81"/>
    </location>
    <ligand>
        <name>Mg(2+)</name>
        <dbReference type="ChEBI" id="CHEBI:18420"/>
        <label>1</label>
    </ligand>
</feature>
<dbReference type="OrthoDB" id="9798107at2"/>
<keyword evidence="1" id="KW-0460">Magnesium</keyword>
<feature type="binding site" evidence="1">
    <location>
        <position position="82"/>
    </location>
    <ligand>
        <name>Mg(2+)</name>
        <dbReference type="ChEBI" id="CHEBI:18420"/>
        <label>1</label>
    </ligand>
</feature>
<dbReference type="InterPro" id="IPR036705">
    <property type="entry name" value="Ribosyl_crysJ1_sf"/>
</dbReference>
<feature type="binding site" evidence="1">
    <location>
        <position position="271"/>
    </location>
    <ligand>
        <name>Mg(2+)</name>
        <dbReference type="ChEBI" id="CHEBI:18420"/>
        <label>1</label>
    </ligand>
</feature>
<dbReference type="RefSeq" id="WP_090483972.1">
    <property type="nucleotide sequence ID" value="NZ_FOUO01000004.1"/>
</dbReference>
<dbReference type="InterPro" id="IPR013479">
    <property type="entry name" value="ADP-ribosyl_diN_reduct_hydro"/>
</dbReference>
<feature type="binding site" evidence="1">
    <location>
        <position position="83"/>
    </location>
    <ligand>
        <name>Mg(2+)</name>
        <dbReference type="ChEBI" id="CHEBI:18420"/>
        <label>1</label>
    </ligand>
</feature>
<dbReference type="NCBIfam" id="TIGR02662">
    <property type="entry name" value="dinitro_DRAG"/>
    <property type="match status" value="1"/>
</dbReference>
<organism evidence="2 3">
    <name type="scientific">Ectothiorhodospira mobilis</name>
    <dbReference type="NCBI Taxonomy" id="195064"/>
    <lineage>
        <taxon>Bacteria</taxon>
        <taxon>Pseudomonadati</taxon>
        <taxon>Pseudomonadota</taxon>
        <taxon>Gammaproteobacteria</taxon>
        <taxon>Chromatiales</taxon>
        <taxon>Ectothiorhodospiraceae</taxon>
        <taxon>Ectothiorhodospira</taxon>
    </lineage>
</organism>
<dbReference type="GO" id="GO:0016787">
    <property type="term" value="F:hydrolase activity"/>
    <property type="evidence" value="ECO:0007669"/>
    <property type="project" value="UniProtKB-KW"/>
</dbReference>
<evidence type="ECO:0000313" key="3">
    <source>
        <dbReference type="Proteomes" id="UP000199556"/>
    </source>
</evidence>
<accession>A0A1I4QEU2</accession>
<reference evidence="2 3" key="1">
    <citation type="submission" date="2016-10" db="EMBL/GenBank/DDBJ databases">
        <authorList>
            <person name="de Groot N.N."/>
        </authorList>
    </citation>
    <scope>NUCLEOTIDE SEQUENCE [LARGE SCALE GENOMIC DNA]</scope>
    <source>
        <strain evidence="2 3">DSM 4180</strain>
    </source>
</reference>
<dbReference type="PANTHER" id="PTHR16222">
    <property type="entry name" value="ADP-RIBOSYLGLYCOHYDROLASE"/>
    <property type="match status" value="1"/>
</dbReference>
<dbReference type="Proteomes" id="UP000199556">
    <property type="component" value="Unassembled WGS sequence"/>
</dbReference>
<protein>
    <submittedName>
        <fullName evidence="2">ADP-ribosyl-[dinitrogen reductase] hydrolase</fullName>
    </submittedName>
</protein>
<dbReference type="SUPFAM" id="SSF101478">
    <property type="entry name" value="ADP-ribosylglycohydrolase"/>
    <property type="match status" value="1"/>
</dbReference>
<feature type="binding site" evidence="1">
    <location>
        <position position="270"/>
    </location>
    <ligand>
        <name>Mg(2+)</name>
        <dbReference type="ChEBI" id="CHEBI:18420"/>
        <label>1</label>
    </ligand>
</feature>
<dbReference type="Gene3D" id="1.10.4080.10">
    <property type="entry name" value="ADP-ribosylation/Crystallin J1"/>
    <property type="match status" value="1"/>
</dbReference>
<dbReference type="PANTHER" id="PTHR16222:SF12">
    <property type="entry name" value="ADP-RIBOSYLGLYCOHYDROLASE-RELATED"/>
    <property type="match status" value="1"/>
</dbReference>
<dbReference type="InterPro" id="IPR005502">
    <property type="entry name" value="Ribosyl_crysJ1"/>
</dbReference>
<proteinExistence type="predicted"/>
<dbReference type="GO" id="GO:0046872">
    <property type="term" value="F:metal ion binding"/>
    <property type="evidence" value="ECO:0007669"/>
    <property type="project" value="UniProtKB-KW"/>
</dbReference>